<keyword evidence="5" id="KW-1185">Reference proteome</keyword>
<dbReference type="GO" id="GO:0006271">
    <property type="term" value="P:DNA strand elongation involved in DNA replication"/>
    <property type="evidence" value="ECO:0007669"/>
    <property type="project" value="TreeGrafter"/>
</dbReference>
<dbReference type="Proteomes" id="UP000789342">
    <property type="component" value="Unassembled WGS sequence"/>
</dbReference>
<feature type="non-terminal residue" evidence="4">
    <location>
        <position position="129"/>
    </location>
</feature>
<reference evidence="4" key="1">
    <citation type="submission" date="2021-06" db="EMBL/GenBank/DDBJ databases">
        <authorList>
            <person name="Kallberg Y."/>
            <person name="Tangrot J."/>
            <person name="Rosling A."/>
        </authorList>
    </citation>
    <scope>NUCLEOTIDE SEQUENCE</scope>
    <source>
        <strain evidence="4">CL551</strain>
    </source>
</reference>
<organism evidence="4 5">
    <name type="scientific">Acaulospora morrowiae</name>
    <dbReference type="NCBI Taxonomy" id="94023"/>
    <lineage>
        <taxon>Eukaryota</taxon>
        <taxon>Fungi</taxon>
        <taxon>Fungi incertae sedis</taxon>
        <taxon>Mucoromycota</taxon>
        <taxon>Glomeromycotina</taxon>
        <taxon>Glomeromycetes</taxon>
        <taxon>Diversisporales</taxon>
        <taxon>Acaulosporaceae</taxon>
        <taxon>Acaulospora</taxon>
    </lineage>
</organism>
<name>A0A9N9NY27_9GLOM</name>
<dbReference type="Gene3D" id="3.60.21.50">
    <property type="match status" value="1"/>
</dbReference>
<dbReference type="PANTHER" id="PTHR10416">
    <property type="entry name" value="DNA POLYMERASE DELTA SUBUNIT 2"/>
    <property type="match status" value="1"/>
</dbReference>
<sequence>VTNPYWCELDGVVFLGTSGQTIDDIYKYVNSEDRLKFAERTLHWRHIAPTAPDTLWCYPFQDVDPFIMSQAPHVYFISNQKEFATSTIEGPDKQRTRIILLPSFAETGVVVLVNLKNLKCHPIFFSSLN</sequence>
<dbReference type="GO" id="GO:0043625">
    <property type="term" value="C:delta DNA polymerase complex"/>
    <property type="evidence" value="ECO:0007669"/>
    <property type="project" value="TreeGrafter"/>
</dbReference>
<comment type="caution">
    <text evidence="4">The sequence shown here is derived from an EMBL/GenBank/DDBJ whole genome shotgun (WGS) entry which is preliminary data.</text>
</comment>
<dbReference type="EMBL" id="CAJVPV010046492">
    <property type="protein sequence ID" value="CAG8770950.1"/>
    <property type="molecule type" value="Genomic_DNA"/>
</dbReference>
<feature type="domain" description="DNA polymerase alpha/delta/epsilon subunit B" evidence="3">
    <location>
        <begin position="1"/>
        <end position="85"/>
    </location>
</feature>
<evidence type="ECO:0000256" key="2">
    <source>
        <dbReference type="ARBA" id="ARBA00022705"/>
    </source>
</evidence>
<dbReference type="InterPro" id="IPR007185">
    <property type="entry name" value="DNA_pol_a/d/e_bsu"/>
</dbReference>
<proteinExistence type="inferred from homology"/>
<protein>
    <submittedName>
        <fullName evidence="4">10224_t:CDS:1</fullName>
    </submittedName>
</protein>
<comment type="similarity">
    <text evidence="1">Belongs to the DNA polymerase delta/II small subunit family.</text>
</comment>
<dbReference type="AlphaFoldDB" id="A0A9N9NY27"/>
<evidence type="ECO:0000256" key="1">
    <source>
        <dbReference type="ARBA" id="ARBA00006035"/>
    </source>
</evidence>
<evidence type="ECO:0000313" key="5">
    <source>
        <dbReference type="Proteomes" id="UP000789342"/>
    </source>
</evidence>
<dbReference type="Pfam" id="PF04042">
    <property type="entry name" value="DNA_pol_E_B"/>
    <property type="match status" value="1"/>
</dbReference>
<evidence type="ECO:0000259" key="3">
    <source>
        <dbReference type="Pfam" id="PF04042"/>
    </source>
</evidence>
<dbReference type="GO" id="GO:0003677">
    <property type="term" value="F:DNA binding"/>
    <property type="evidence" value="ECO:0007669"/>
    <property type="project" value="InterPro"/>
</dbReference>
<dbReference type="InterPro" id="IPR024826">
    <property type="entry name" value="DNA_pol_delta/II_ssu"/>
</dbReference>
<accession>A0A9N9NY27</accession>
<dbReference type="OrthoDB" id="3763at2759"/>
<evidence type="ECO:0000313" key="4">
    <source>
        <dbReference type="EMBL" id="CAG8770950.1"/>
    </source>
</evidence>
<dbReference type="PANTHER" id="PTHR10416:SF0">
    <property type="entry name" value="DNA POLYMERASE DELTA SUBUNIT 2"/>
    <property type="match status" value="1"/>
</dbReference>
<keyword evidence="2" id="KW-0235">DNA replication</keyword>
<gene>
    <name evidence="4" type="ORF">AMORRO_LOCUS16583</name>
</gene>